<evidence type="ECO:0000256" key="1">
    <source>
        <dbReference type="SAM" id="Phobius"/>
    </source>
</evidence>
<dbReference type="AlphaFoldDB" id="A0A3Q0DPM7"/>
<sequence length="281" mass="32187">MDACLRAHNRRLKASRTSWSWERWQQSQQILPAGASRTEVVDYLQPGWYAVLLAAAAVAVAWFTNPTTVNAFYSASTNQIRFPAGELQKPFFWGTEYPRSLSYGAIGVIVGHEFTHGFDNNGRKYDKNGNLDPWWSTDSEEKFKEKTKCMINQYSNYYWKKAGLNVKGKRTLGENIADNGGLREAFRAYRKWINDKRQGVEEPLLPSIAFTNNQLFFLSYAHVRCNSYRPEAAREQVQIGAHSPPQFRVNGAVSNFEEFQKAFNCPPNSTMNRGVDSCRLW</sequence>
<dbReference type="InterPro" id="IPR000718">
    <property type="entry name" value="Peptidase_M13"/>
</dbReference>
<dbReference type="GeneID" id="103252876"/>
<dbReference type="Proteomes" id="UP000189704">
    <property type="component" value="Unplaced"/>
</dbReference>
<dbReference type="OrthoDB" id="6475849at2759"/>
<dbReference type="PROSITE" id="PS51885">
    <property type="entry name" value="NEPRILYSIN"/>
    <property type="match status" value="1"/>
</dbReference>
<dbReference type="PANTHER" id="PTHR11733">
    <property type="entry name" value="ZINC METALLOPROTEASE FAMILY M13 NEPRILYSIN-RELATED"/>
    <property type="match status" value="1"/>
</dbReference>
<dbReference type="CDD" id="cd08662">
    <property type="entry name" value="M13"/>
    <property type="match status" value="1"/>
</dbReference>
<organism evidence="3 4">
    <name type="scientific">Carlito syrichta</name>
    <name type="common">Philippine tarsier</name>
    <name type="synonym">Tarsius syrichta</name>
    <dbReference type="NCBI Taxonomy" id="1868482"/>
    <lineage>
        <taxon>Eukaryota</taxon>
        <taxon>Metazoa</taxon>
        <taxon>Chordata</taxon>
        <taxon>Craniata</taxon>
        <taxon>Vertebrata</taxon>
        <taxon>Euteleostomi</taxon>
        <taxon>Mammalia</taxon>
        <taxon>Eutheria</taxon>
        <taxon>Euarchontoglires</taxon>
        <taxon>Primates</taxon>
        <taxon>Haplorrhini</taxon>
        <taxon>Tarsiiformes</taxon>
        <taxon>Tarsiidae</taxon>
        <taxon>Carlito</taxon>
    </lineage>
</organism>
<protein>
    <submittedName>
        <fullName evidence="4">Phosphate-regulating neutral endopeptidase-like</fullName>
    </submittedName>
</protein>
<keyword evidence="3" id="KW-1185">Reference proteome</keyword>
<dbReference type="Gene3D" id="3.40.390.10">
    <property type="entry name" value="Collagenase (Catalytic Domain)"/>
    <property type="match status" value="1"/>
</dbReference>
<dbReference type="GO" id="GO:0016485">
    <property type="term" value="P:protein processing"/>
    <property type="evidence" value="ECO:0007669"/>
    <property type="project" value="TreeGrafter"/>
</dbReference>
<reference evidence="4" key="1">
    <citation type="submission" date="2025-08" db="UniProtKB">
        <authorList>
            <consortium name="RefSeq"/>
        </authorList>
    </citation>
    <scope>IDENTIFICATION</scope>
</reference>
<feature type="domain" description="Peptidase M13 C-terminal" evidence="2">
    <location>
        <begin position="70"/>
        <end position="273"/>
    </location>
</feature>
<dbReference type="KEGG" id="csyr:103252876"/>
<dbReference type="Pfam" id="PF01431">
    <property type="entry name" value="Peptidase_M13"/>
    <property type="match status" value="1"/>
</dbReference>
<dbReference type="RefSeq" id="XP_021565006.1">
    <property type="nucleotide sequence ID" value="XM_021709331.1"/>
</dbReference>
<evidence type="ECO:0000313" key="3">
    <source>
        <dbReference type="Proteomes" id="UP000189704"/>
    </source>
</evidence>
<dbReference type="GO" id="GO:0005886">
    <property type="term" value="C:plasma membrane"/>
    <property type="evidence" value="ECO:0007669"/>
    <property type="project" value="TreeGrafter"/>
</dbReference>
<dbReference type="SUPFAM" id="SSF55486">
    <property type="entry name" value="Metalloproteases ('zincins'), catalytic domain"/>
    <property type="match status" value="1"/>
</dbReference>
<evidence type="ECO:0000259" key="2">
    <source>
        <dbReference type="Pfam" id="PF01431"/>
    </source>
</evidence>
<feature type="transmembrane region" description="Helical" evidence="1">
    <location>
        <begin position="47"/>
        <end position="64"/>
    </location>
</feature>
<dbReference type="PRINTS" id="PR00786">
    <property type="entry name" value="NEPRILYSIN"/>
</dbReference>
<name>A0A3Q0DPM7_CARSF</name>
<keyword evidence="1" id="KW-0472">Membrane</keyword>
<dbReference type="InterPro" id="IPR024079">
    <property type="entry name" value="MetalloPept_cat_dom_sf"/>
</dbReference>
<dbReference type="PANTHER" id="PTHR11733:SF133">
    <property type="entry name" value="PHOSPHATE-REGULATING NEUTRAL ENDOPEPTIDASE PHEX"/>
    <property type="match status" value="1"/>
</dbReference>
<accession>A0A3Q0DPM7</accession>
<keyword evidence="1" id="KW-1133">Transmembrane helix</keyword>
<proteinExistence type="predicted"/>
<dbReference type="InterPro" id="IPR018497">
    <property type="entry name" value="Peptidase_M13_C"/>
</dbReference>
<gene>
    <name evidence="4" type="primary">LOC103252876</name>
</gene>
<keyword evidence="1" id="KW-0812">Transmembrane</keyword>
<evidence type="ECO:0000313" key="4">
    <source>
        <dbReference type="RefSeq" id="XP_021565006.1"/>
    </source>
</evidence>
<dbReference type="GO" id="GO:0004222">
    <property type="term" value="F:metalloendopeptidase activity"/>
    <property type="evidence" value="ECO:0007669"/>
    <property type="project" value="InterPro"/>
</dbReference>